<evidence type="ECO:0000256" key="2">
    <source>
        <dbReference type="ARBA" id="ARBA00031870"/>
    </source>
</evidence>
<protein>
    <recommendedName>
        <fullName evidence="2">RNA pseudouridylate synthase</fullName>
    </recommendedName>
    <alternativeName>
        <fullName evidence="3">RNA-uridine isomerase</fullName>
    </alternativeName>
</protein>
<comment type="caution">
    <text evidence="5">The sequence shown here is derived from an EMBL/GenBank/DDBJ whole genome shotgun (WGS) entry which is preliminary data.</text>
</comment>
<reference evidence="5" key="1">
    <citation type="submission" date="2020-10" db="EMBL/GenBank/DDBJ databases">
        <authorList>
            <person name="Gilroy R."/>
        </authorList>
    </citation>
    <scope>NUCLEOTIDE SEQUENCE</scope>
    <source>
        <strain evidence="5">ChiSxjej2B14-6234</strain>
    </source>
</reference>
<evidence type="ECO:0000256" key="3">
    <source>
        <dbReference type="ARBA" id="ARBA00033164"/>
    </source>
</evidence>
<evidence type="ECO:0000313" key="5">
    <source>
        <dbReference type="EMBL" id="HIQ71388.1"/>
    </source>
</evidence>
<gene>
    <name evidence="5" type="ORF">IAB73_04155</name>
</gene>
<proteinExistence type="predicted"/>
<evidence type="ECO:0000259" key="4">
    <source>
        <dbReference type="Pfam" id="PF00849"/>
    </source>
</evidence>
<sequence>MDIEVPRGQEPVKLSAFLARALPDAPAWALRECLKKRDVRRDGARLGAEDLVVGGDMLRVFLPKTALARAPQLPVIYEDAHVLLVNKPQGLSVHEDEGGGDTLLARARRYLEGRGEDARELALCHRLDNQTGGLLLLAKDAPALEAAKEAFRLRAMHKTYTCRVVGCPQPREAVLCAYLKKDAQAARVQVRAQPFAGAQRIETGYRVLREEDGFARLSVDLITGRTHQIRAHLAFIGHPIVGDDKYGLREVNRAAHVRGQQLWATRLEVHAGGALAYLEGRVFEVRAPF</sequence>
<evidence type="ECO:0000313" key="6">
    <source>
        <dbReference type="Proteomes" id="UP000886887"/>
    </source>
</evidence>
<organism evidence="5 6">
    <name type="scientific">Candidatus Onthenecus intestinigallinarum</name>
    <dbReference type="NCBI Taxonomy" id="2840875"/>
    <lineage>
        <taxon>Bacteria</taxon>
        <taxon>Bacillati</taxon>
        <taxon>Bacillota</taxon>
        <taxon>Clostridia</taxon>
        <taxon>Eubacteriales</taxon>
        <taxon>Candidatus Onthenecus</taxon>
    </lineage>
</organism>
<dbReference type="InterPro" id="IPR050188">
    <property type="entry name" value="RluA_PseudoU_synthase"/>
</dbReference>
<dbReference type="Proteomes" id="UP000886887">
    <property type="component" value="Unassembled WGS sequence"/>
</dbReference>
<accession>A0A9D1CQR5</accession>
<reference evidence="5" key="2">
    <citation type="journal article" date="2021" name="PeerJ">
        <title>Extensive microbial diversity within the chicken gut microbiome revealed by metagenomics and culture.</title>
        <authorList>
            <person name="Gilroy R."/>
            <person name="Ravi A."/>
            <person name="Getino M."/>
            <person name="Pursley I."/>
            <person name="Horton D.L."/>
            <person name="Alikhan N.F."/>
            <person name="Baker D."/>
            <person name="Gharbi K."/>
            <person name="Hall N."/>
            <person name="Watson M."/>
            <person name="Adriaenssens E.M."/>
            <person name="Foster-Nyarko E."/>
            <person name="Jarju S."/>
            <person name="Secka A."/>
            <person name="Antonio M."/>
            <person name="Oren A."/>
            <person name="Chaudhuri R.R."/>
            <person name="La Ragione R."/>
            <person name="Hildebrand F."/>
            <person name="Pallen M.J."/>
        </authorList>
    </citation>
    <scope>NUCLEOTIDE SEQUENCE</scope>
    <source>
        <strain evidence="5">ChiSxjej2B14-6234</strain>
    </source>
</reference>
<dbReference type="Gene3D" id="3.30.2350.10">
    <property type="entry name" value="Pseudouridine synthase"/>
    <property type="match status" value="1"/>
</dbReference>
<dbReference type="GO" id="GO:0003723">
    <property type="term" value="F:RNA binding"/>
    <property type="evidence" value="ECO:0007669"/>
    <property type="project" value="InterPro"/>
</dbReference>
<dbReference type="GO" id="GO:0006396">
    <property type="term" value="P:RNA processing"/>
    <property type="evidence" value="ECO:0007669"/>
    <property type="project" value="UniProtKB-ARBA"/>
</dbReference>
<dbReference type="InterPro" id="IPR006145">
    <property type="entry name" value="PsdUridine_synth_RsuA/RluA"/>
</dbReference>
<dbReference type="PANTHER" id="PTHR21600">
    <property type="entry name" value="MITOCHONDRIAL RNA PSEUDOURIDINE SYNTHASE"/>
    <property type="match status" value="1"/>
</dbReference>
<dbReference type="EMBL" id="DVFJ01000011">
    <property type="protein sequence ID" value="HIQ71388.1"/>
    <property type="molecule type" value="Genomic_DNA"/>
</dbReference>
<dbReference type="GO" id="GO:0140098">
    <property type="term" value="F:catalytic activity, acting on RNA"/>
    <property type="evidence" value="ECO:0007669"/>
    <property type="project" value="UniProtKB-ARBA"/>
</dbReference>
<feature type="domain" description="Pseudouridine synthase RsuA/RluA-like" evidence="4">
    <location>
        <begin position="81"/>
        <end position="234"/>
    </location>
</feature>
<dbReference type="Pfam" id="PF00849">
    <property type="entry name" value="PseudoU_synth_2"/>
    <property type="match status" value="1"/>
</dbReference>
<dbReference type="CDD" id="cd02869">
    <property type="entry name" value="PseudoU_synth_RluA_like"/>
    <property type="match status" value="1"/>
</dbReference>
<dbReference type="InterPro" id="IPR020103">
    <property type="entry name" value="PsdUridine_synth_cat_dom_sf"/>
</dbReference>
<dbReference type="AlphaFoldDB" id="A0A9D1CQR5"/>
<name>A0A9D1CQR5_9FIRM</name>
<dbReference type="GO" id="GO:0009982">
    <property type="term" value="F:pseudouridine synthase activity"/>
    <property type="evidence" value="ECO:0007669"/>
    <property type="project" value="InterPro"/>
</dbReference>
<evidence type="ECO:0000256" key="1">
    <source>
        <dbReference type="ARBA" id="ARBA00000073"/>
    </source>
</evidence>
<comment type="catalytic activity">
    <reaction evidence="1">
        <text>a uridine in RNA = a pseudouridine in RNA</text>
        <dbReference type="Rhea" id="RHEA:48348"/>
        <dbReference type="Rhea" id="RHEA-COMP:12068"/>
        <dbReference type="Rhea" id="RHEA-COMP:12069"/>
        <dbReference type="ChEBI" id="CHEBI:65314"/>
        <dbReference type="ChEBI" id="CHEBI:65315"/>
    </reaction>
</comment>
<dbReference type="GO" id="GO:0001522">
    <property type="term" value="P:pseudouridine synthesis"/>
    <property type="evidence" value="ECO:0007669"/>
    <property type="project" value="InterPro"/>
</dbReference>
<dbReference type="SUPFAM" id="SSF55120">
    <property type="entry name" value="Pseudouridine synthase"/>
    <property type="match status" value="1"/>
</dbReference>